<dbReference type="SMART" id="SM00839">
    <property type="entry name" value="ELFV_dehydrog"/>
    <property type="match status" value="1"/>
</dbReference>
<dbReference type="EMBL" id="PFFQ01000034">
    <property type="protein sequence ID" value="PIW16818.1"/>
    <property type="molecule type" value="Genomic_DNA"/>
</dbReference>
<feature type="domain" description="Glutamate/phenylalanine/leucine/valine/L-tryptophan dehydrogenase C-terminal" evidence="10">
    <location>
        <begin position="212"/>
        <end position="416"/>
    </location>
</feature>
<dbReference type="GO" id="GO:0006418">
    <property type="term" value="P:tRNA aminoacylation for protein translation"/>
    <property type="evidence" value="ECO:0007669"/>
    <property type="project" value="InterPro"/>
</dbReference>
<accession>A0A2M7G4H1</accession>
<evidence type="ECO:0000313" key="11">
    <source>
        <dbReference type="EMBL" id="PIW16818.1"/>
    </source>
</evidence>
<dbReference type="InterPro" id="IPR009080">
    <property type="entry name" value="tRNAsynth_Ia_anticodon-bd"/>
</dbReference>
<dbReference type="InterPro" id="IPR014729">
    <property type="entry name" value="Rossmann-like_a/b/a_fold"/>
</dbReference>
<evidence type="ECO:0000256" key="6">
    <source>
        <dbReference type="ARBA" id="ARBA00023002"/>
    </source>
</evidence>
<evidence type="ECO:0000256" key="4">
    <source>
        <dbReference type="ARBA" id="ARBA00022840"/>
    </source>
</evidence>
<protein>
    <recommendedName>
        <fullName evidence="10">Glutamate/phenylalanine/leucine/valine/L-tryptophan dehydrogenase C-terminal domain-containing protein</fullName>
    </recommendedName>
</protein>
<name>A0A2M7G4H1_9BACT</name>
<dbReference type="GO" id="GO:0016639">
    <property type="term" value="F:oxidoreductase activity, acting on the CH-NH2 group of donors, NAD or NADP as acceptor"/>
    <property type="evidence" value="ECO:0007669"/>
    <property type="project" value="InterPro"/>
</dbReference>
<dbReference type="InterPro" id="IPR006096">
    <property type="entry name" value="Glu/Leu/Phe/Val/Trp_DH_C"/>
</dbReference>
<dbReference type="Gene3D" id="1.10.730.10">
    <property type="entry name" value="Isoleucyl-tRNA Synthetase, Domain 1"/>
    <property type="match status" value="1"/>
</dbReference>
<dbReference type="InterPro" id="IPR006097">
    <property type="entry name" value="Glu/Leu/Phe/Val/Trp_DH_dimer"/>
</dbReference>
<dbReference type="InterPro" id="IPR016211">
    <property type="entry name" value="Glu/Phe/Leu/Val/Trp_DH_bac/arc"/>
</dbReference>
<proteinExistence type="inferred from homology"/>
<evidence type="ECO:0000256" key="5">
    <source>
        <dbReference type="ARBA" id="ARBA00022917"/>
    </source>
</evidence>
<keyword evidence="6 9" id="KW-0560">Oxidoreductase</keyword>
<dbReference type="InterPro" id="IPR046346">
    <property type="entry name" value="Aminoacid_DH-like_N_sf"/>
</dbReference>
<keyword evidence="5" id="KW-0648">Protein biosynthesis</keyword>
<reference evidence="11 12" key="1">
    <citation type="submission" date="2017-09" db="EMBL/GenBank/DDBJ databases">
        <title>Depth-based differentiation of microbial function through sediment-hosted aquifers and enrichment of novel symbionts in the deep terrestrial subsurface.</title>
        <authorList>
            <person name="Probst A.J."/>
            <person name="Ladd B."/>
            <person name="Jarett J.K."/>
            <person name="Geller-Mcgrath D.E."/>
            <person name="Sieber C.M."/>
            <person name="Emerson J.B."/>
            <person name="Anantharaman K."/>
            <person name="Thomas B.C."/>
            <person name="Malmstrom R."/>
            <person name="Stieglmeier M."/>
            <person name="Klingl A."/>
            <person name="Woyke T."/>
            <person name="Ryan C.M."/>
            <person name="Banfield J.F."/>
        </authorList>
    </citation>
    <scope>NUCLEOTIDE SEQUENCE [LARGE SCALE GENOMIC DNA]</scope>
    <source>
        <strain evidence="11">CG17_big_fil_post_rev_8_21_14_2_50_48_46</strain>
    </source>
</reference>
<dbReference type="AlphaFoldDB" id="A0A2M7G4H1"/>
<dbReference type="SUPFAM" id="SSF53223">
    <property type="entry name" value="Aminoacid dehydrogenase-like, N-terminal domain"/>
    <property type="match status" value="1"/>
</dbReference>
<dbReference type="Pfam" id="PF00208">
    <property type="entry name" value="ELFV_dehydrog"/>
    <property type="match status" value="2"/>
</dbReference>
<dbReference type="InterPro" id="IPR002300">
    <property type="entry name" value="aa-tRNA-synth_Ia"/>
</dbReference>
<dbReference type="Pfam" id="PF00133">
    <property type="entry name" value="tRNA-synt_1"/>
    <property type="match status" value="1"/>
</dbReference>
<comment type="caution">
    <text evidence="11">The sequence shown here is derived from an EMBL/GenBank/DDBJ whole genome shotgun (WGS) entry which is preliminary data.</text>
</comment>
<dbReference type="SUPFAM" id="SSF51735">
    <property type="entry name" value="NAD(P)-binding Rossmann-fold domains"/>
    <property type="match status" value="1"/>
</dbReference>
<dbReference type="Pfam" id="PF02812">
    <property type="entry name" value="ELFV_dehydrog_N"/>
    <property type="match status" value="1"/>
</dbReference>
<dbReference type="PANTHER" id="PTHR42722:SF1">
    <property type="entry name" value="VALINE DEHYDROGENASE"/>
    <property type="match status" value="1"/>
</dbReference>
<dbReference type="PANTHER" id="PTHR42722">
    <property type="entry name" value="LEUCINE DEHYDROGENASE"/>
    <property type="match status" value="1"/>
</dbReference>
<dbReference type="InterPro" id="IPR006095">
    <property type="entry name" value="Glu/Leu/Phe/Val/Trp_DH"/>
</dbReference>
<gene>
    <name evidence="11" type="ORF">COW36_11080</name>
</gene>
<dbReference type="SUPFAM" id="SSF52374">
    <property type="entry name" value="Nucleotidylyl transferase"/>
    <property type="match status" value="1"/>
</dbReference>
<dbReference type="PRINTS" id="PR00082">
    <property type="entry name" value="GLFDHDRGNASE"/>
</dbReference>
<dbReference type="InterPro" id="IPR036291">
    <property type="entry name" value="NAD(P)-bd_dom_sf"/>
</dbReference>
<comment type="similarity">
    <text evidence="1 9">Belongs to the Glu/Leu/Phe/Val dehydrogenases family.</text>
</comment>
<dbReference type="GO" id="GO:0004812">
    <property type="term" value="F:aminoacyl-tRNA ligase activity"/>
    <property type="evidence" value="ECO:0007669"/>
    <property type="project" value="UniProtKB-KW"/>
</dbReference>
<evidence type="ECO:0000259" key="10">
    <source>
        <dbReference type="SMART" id="SM00839"/>
    </source>
</evidence>
<evidence type="ECO:0000313" key="12">
    <source>
        <dbReference type="Proteomes" id="UP000231019"/>
    </source>
</evidence>
<evidence type="ECO:0000256" key="9">
    <source>
        <dbReference type="RuleBase" id="RU004417"/>
    </source>
</evidence>
<evidence type="ECO:0000256" key="3">
    <source>
        <dbReference type="ARBA" id="ARBA00022741"/>
    </source>
</evidence>
<evidence type="ECO:0000256" key="1">
    <source>
        <dbReference type="ARBA" id="ARBA00006382"/>
    </source>
</evidence>
<sequence>MNKLERANRVRRQEAGLCRQWSLDDFHQVLRAASVTRAYLVYENGLFRLSHPHLLKPLQSFFELSQDFSSHEGVFIGREEGIDALFFAFVHDTRRGLAQGGLRFAPYTNLAEVLVDGLRLSQGMTRKNALAGLDWGGGKGIMTLPSQFKHPREFQASPERQACFEAYGRFVASLGGVYYTAEDVGTNTQDMAALLTQNRFTTCIPPERGGSGNPSPFTARGVLRAMQAAWLALSGSDNLRGVRVAVQGTGNVGAPLIRALDDLGATVLISELNQASLNEILAERPHLEVISPPDAIFDAEADIFAPCAIGAQVNADTIPRLKVKLVCGAANNILKEPEADAERLRQRSIGFVPDFVCNRMGIVNCADEWQGYLAEDVQLAAERVFPDTLRVFNYAQSRHCTATQAANDLADMAASELHPLMGHRGRRIIDHLIISGWAQGDAKPKTERRFEPIFVPVLDEPPLRLQWEREGFYGGDFPVLAATPYSTAFAPSLADILSSVLLDIKSRALQLHQGVSPRRVLGTEHGGLALQLAVERNSPYTREELGRTEFVSMCRDHYFRNEARVREQLQVSGVGFEPPQWLSPMRDSGSSTVQALYDFLNRSGLVYTQECIAYHSPTSGSVMVASDLKRSKLKVDSRYFYHLVSASGKSADVEIYFLEYLPGVVALGVHPEGAYADWVGQEIQHPIYRHPIPVLASVNLNAEIEWIIPLARKAHERLAREYGLNPQVQLFDAQGLMSAPEFQAFTPQQACENIVERLASRLRQESGQWAVDALYCSRSGVRVIPRYSEQRFVRIEQAVKDLKRAVMENEIRFSSELWKEHVLKILSGLSIWCISRQYWWGNAIPNSEDVFSTWFSMAAWVLQGAGWPDNPKPEAIDEVFVDQELLFRWVVPSLLVGMIVTGQPVFKHIYVHGTLHVQERHLLPSGQGSEQASDEERFQFKRVKRPMKYRLGNIVEPATLVRRFGADALRLGFVLSLESSAPDVVMLSEERLRLARKVLYELNSKLSGFYQLVKASDLPVELLPLDCYLLQKIPDLEKCVSEAYQANQFGLIGKELITASRELVKYINTVIELRRTKSLASALYVVQVVLSAYHQLFSPLCPFLFQKLFSWSRERAVQTSAVFSESDPLYSWEEALLLEREIP</sequence>
<dbReference type="GO" id="GO:0005524">
    <property type="term" value="F:ATP binding"/>
    <property type="evidence" value="ECO:0007669"/>
    <property type="project" value="UniProtKB-KW"/>
</dbReference>
<keyword evidence="8" id="KW-0030">Aminoacyl-tRNA synthetase</keyword>
<evidence type="ECO:0000256" key="7">
    <source>
        <dbReference type="ARBA" id="ARBA00023027"/>
    </source>
</evidence>
<organism evidence="11 12">
    <name type="scientific">bacterium (Candidatus Blackallbacteria) CG17_big_fil_post_rev_8_21_14_2_50_48_46</name>
    <dbReference type="NCBI Taxonomy" id="2014261"/>
    <lineage>
        <taxon>Bacteria</taxon>
        <taxon>Candidatus Blackallbacteria</taxon>
    </lineage>
</organism>
<dbReference type="Gene3D" id="3.40.50.720">
    <property type="entry name" value="NAD(P)-binding Rossmann-like Domain"/>
    <property type="match status" value="1"/>
</dbReference>
<keyword evidence="7" id="KW-0520">NAD</keyword>
<dbReference type="Gene3D" id="3.40.50.10860">
    <property type="entry name" value="Leucine Dehydrogenase, chain A, domain 1"/>
    <property type="match status" value="1"/>
</dbReference>
<dbReference type="SUPFAM" id="SSF47323">
    <property type="entry name" value="Anticodon-binding domain of a subclass of class I aminoacyl-tRNA synthetases"/>
    <property type="match status" value="1"/>
</dbReference>
<evidence type="ECO:0000256" key="8">
    <source>
        <dbReference type="ARBA" id="ARBA00023146"/>
    </source>
</evidence>
<dbReference type="CDD" id="cd01075">
    <property type="entry name" value="NAD_bind_Leu_Phe_Val_DH"/>
    <property type="match status" value="1"/>
</dbReference>
<evidence type="ECO:0000256" key="2">
    <source>
        <dbReference type="ARBA" id="ARBA00022598"/>
    </source>
</evidence>
<dbReference type="Gene3D" id="3.40.50.620">
    <property type="entry name" value="HUPs"/>
    <property type="match status" value="3"/>
</dbReference>
<dbReference type="Proteomes" id="UP000231019">
    <property type="component" value="Unassembled WGS sequence"/>
</dbReference>
<keyword evidence="2" id="KW-0436">Ligase</keyword>
<keyword evidence="4" id="KW-0067">ATP-binding</keyword>
<keyword evidence="3" id="KW-0547">Nucleotide-binding</keyword>